<protein>
    <submittedName>
        <fullName evidence="1">Uncharacterized protein</fullName>
    </submittedName>
</protein>
<comment type="caution">
    <text evidence="1">The sequence shown here is derived from an EMBL/GenBank/DDBJ whole genome shotgun (WGS) entry which is preliminary data.</text>
</comment>
<proteinExistence type="predicted"/>
<dbReference type="RefSeq" id="WP_203760592.1">
    <property type="nucleotide sequence ID" value="NZ_BAAABO010000006.1"/>
</dbReference>
<keyword evidence="2" id="KW-1185">Reference proteome</keyword>
<organism evidence="1 2">
    <name type="scientific">Paractinoplanes deccanensis</name>
    <dbReference type="NCBI Taxonomy" id="113561"/>
    <lineage>
        <taxon>Bacteria</taxon>
        <taxon>Bacillati</taxon>
        <taxon>Actinomycetota</taxon>
        <taxon>Actinomycetes</taxon>
        <taxon>Micromonosporales</taxon>
        <taxon>Micromonosporaceae</taxon>
        <taxon>Paractinoplanes</taxon>
    </lineage>
</organism>
<dbReference type="Proteomes" id="UP000609879">
    <property type="component" value="Unassembled WGS sequence"/>
</dbReference>
<gene>
    <name evidence="1" type="ORF">Ade02nite_12860</name>
</gene>
<sequence length="92" mass="10091">MTLVRLVPGVQRARPDRHVPVQLVHRRMREDGRPAADDSKVTGMAAFSQGAPNSFSYALVVAESATARVFLTRCGSCPNRCREPAGRWGARI</sequence>
<name>A0ABQ3XYC8_9ACTN</name>
<dbReference type="EMBL" id="BOMI01000021">
    <property type="protein sequence ID" value="GID72645.1"/>
    <property type="molecule type" value="Genomic_DNA"/>
</dbReference>
<accession>A0ABQ3XYC8</accession>
<evidence type="ECO:0000313" key="2">
    <source>
        <dbReference type="Proteomes" id="UP000609879"/>
    </source>
</evidence>
<evidence type="ECO:0000313" key="1">
    <source>
        <dbReference type="EMBL" id="GID72645.1"/>
    </source>
</evidence>
<reference evidence="1 2" key="1">
    <citation type="submission" date="2021-01" db="EMBL/GenBank/DDBJ databases">
        <title>Whole genome shotgun sequence of Actinoplanes deccanensis NBRC 13994.</title>
        <authorList>
            <person name="Komaki H."/>
            <person name="Tamura T."/>
        </authorList>
    </citation>
    <scope>NUCLEOTIDE SEQUENCE [LARGE SCALE GENOMIC DNA]</scope>
    <source>
        <strain evidence="1 2">NBRC 13994</strain>
    </source>
</reference>